<reference evidence="3" key="1">
    <citation type="journal article" date="2020" name="Stud. Mycol.">
        <title>101 Dothideomycetes genomes: A test case for predicting lifestyles and emergence of pathogens.</title>
        <authorList>
            <person name="Haridas S."/>
            <person name="Albert R."/>
            <person name="Binder M."/>
            <person name="Bloem J."/>
            <person name="LaButti K."/>
            <person name="Salamov A."/>
            <person name="Andreopoulos B."/>
            <person name="Baker S."/>
            <person name="Barry K."/>
            <person name="Bills G."/>
            <person name="Bluhm B."/>
            <person name="Cannon C."/>
            <person name="Castanera R."/>
            <person name="Culley D."/>
            <person name="Daum C."/>
            <person name="Ezra D."/>
            <person name="Gonzalez J."/>
            <person name="Henrissat B."/>
            <person name="Kuo A."/>
            <person name="Liang C."/>
            <person name="Lipzen A."/>
            <person name="Lutzoni F."/>
            <person name="Magnuson J."/>
            <person name="Mondo S."/>
            <person name="Nolan M."/>
            <person name="Ohm R."/>
            <person name="Pangilinan J."/>
            <person name="Park H.-J."/>
            <person name="Ramirez L."/>
            <person name="Alfaro M."/>
            <person name="Sun H."/>
            <person name="Tritt A."/>
            <person name="Yoshinaga Y."/>
            <person name="Zwiers L.-H."/>
            <person name="Turgeon B."/>
            <person name="Goodwin S."/>
            <person name="Spatafora J."/>
            <person name="Crous P."/>
            <person name="Grigoriev I."/>
        </authorList>
    </citation>
    <scope>NUCLEOTIDE SEQUENCE [LARGE SCALE GENOMIC DNA]</scope>
    <source>
        <strain evidence="3">CECT 20119</strain>
    </source>
</reference>
<proteinExistence type="predicted"/>
<organism evidence="2 3">
    <name type="scientific">Elsinoe ampelina</name>
    <dbReference type="NCBI Taxonomy" id="302913"/>
    <lineage>
        <taxon>Eukaryota</taxon>
        <taxon>Fungi</taxon>
        <taxon>Dikarya</taxon>
        <taxon>Ascomycota</taxon>
        <taxon>Pezizomycotina</taxon>
        <taxon>Dothideomycetes</taxon>
        <taxon>Dothideomycetidae</taxon>
        <taxon>Myriangiales</taxon>
        <taxon>Elsinoaceae</taxon>
        <taxon>Elsinoe</taxon>
    </lineage>
</organism>
<evidence type="ECO:0000256" key="1">
    <source>
        <dbReference type="SAM" id="MobiDB-lite"/>
    </source>
</evidence>
<gene>
    <name evidence="2" type="ORF">BDZ85DRAFT_50140</name>
</gene>
<name>A0A6A6GL08_9PEZI</name>
<protein>
    <submittedName>
        <fullName evidence="2">Uncharacterized protein</fullName>
    </submittedName>
</protein>
<sequence length="72" mass="8232">MIGKSSRPRPSKRAPYHDSEMPVSANSSVTGLVPVEVANERPLYYIRRQSGDRLLDTLKSRNRECSRMRART</sequence>
<keyword evidence="3" id="KW-1185">Reference proteome</keyword>
<accession>A0A6A6GL08</accession>
<evidence type="ECO:0000313" key="2">
    <source>
        <dbReference type="EMBL" id="KAF2226442.1"/>
    </source>
</evidence>
<dbReference type="EMBL" id="ML992502">
    <property type="protein sequence ID" value="KAF2226442.1"/>
    <property type="molecule type" value="Genomic_DNA"/>
</dbReference>
<evidence type="ECO:0000313" key="3">
    <source>
        <dbReference type="Proteomes" id="UP000799538"/>
    </source>
</evidence>
<dbReference type="AlphaFoldDB" id="A0A6A6GL08"/>
<feature type="compositionally biased region" description="Basic residues" evidence="1">
    <location>
        <begin position="1"/>
        <end position="14"/>
    </location>
</feature>
<feature type="region of interest" description="Disordered" evidence="1">
    <location>
        <begin position="1"/>
        <end position="27"/>
    </location>
</feature>
<dbReference type="Proteomes" id="UP000799538">
    <property type="component" value="Unassembled WGS sequence"/>
</dbReference>